<sequence length="190" mass="21005">MTVTWPDHLLTIDDWAALPEDTRFRIEVVEGVLVVAPRPMSFHQRAVTRLSYLINEQLPQPYSALSEVDVVVEERPLTVRAPDVIVTTTALADTNPARFAAADVLLALEVLSEGSVRTDRVMKFAEYAEAGIDQYWIVDLDAPVSLTAFRLVDGAYENSGEFTGEAALPFDEVTLSLDLEALTTSRAQRP</sequence>
<dbReference type="PANTHER" id="PTHR35400">
    <property type="entry name" value="SLR1083 PROTEIN"/>
    <property type="match status" value="1"/>
</dbReference>
<dbReference type="InterPro" id="IPR008538">
    <property type="entry name" value="Uma2"/>
</dbReference>
<evidence type="ECO:0000313" key="2">
    <source>
        <dbReference type="EMBL" id="RZQ59548.1"/>
    </source>
</evidence>
<dbReference type="SUPFAM" id="SSF52980">
    <property type="entry name" value="Restriction endonuclease-like"/>
    <property type="match status" value="1"/>
</dbReference>
<dbReference type="InterPro" id="IPR011335">
    <property type="entry name" value="Restrct_endonuc-II-like"/>
</dbReference>
<keyword evidence="3" id="KW-1185">Reference proteome</keyword>
<keyword evidence="2" id="KW-0378">Hydrolase</keyword>
<reference evidence="2 3" key="1">
    <citation type="submission" date="2019-02" db="EMBL/GenBank/DDBJ databases">
        <title>Draft genome sequence of Amycolatopsis sp. 8-3EHSu isolated from roots of Suaeda maritima.</title>
        <authorList>
            <person name="Duangmal K."/>
            <person name="Chantavorakit T."/>
        </authorList>
    </citation>
    <scope>NUCLEOTIDE SEQUENCE [LARGE SCALE GENOMIC DNA]</scope>
    <source>
        <strain evidence="2 3">8-3EHSu</strain>
    </source>
</reference>
<proteinExistence type="predicted"/>
<dbReference type="CDD" id="cd06260">
    <property type="entry name" value="DUF820-like"/>
    <property type="match status" value="1"/>
</dbReference>
<feature type="domain" description="Putative restriction endonuclease" evidence="1">
    <location>
        <begin position="16"/>
        <end position="172"/>
    </location>
</feature>
<dbReference type="InterPro" id="IPR012296">
    <property type="entry name" value="Nuclease_put_TT1808"/>
</dbReference>
<dbReference type="GO" id="GO:0004519">
    <property type="term" value="F:endonuclease activity"/>
    <property type="evidence" value="ECO:0007669"/>
    <property type="project" value="UniProtKB-KW"/>
</dbReference>
<dbReference type="EMBL" id="SFCC01000023">
    <property type="protein sequence ID" value="RZQ59548.1"/>
    <property type="molecule type" value="Genomic_DNA"/>
</dbReference>
<dbReference type="Gene3D" id="3.90.1570.10">
    <property type="entry name" value="tt1808, chain A"/>
    <property type="match status" value="1"/>
</dbReference>
<accession>A0A4Q7IYN1</accession>
<dbReference type="RefSeq" id="WP_130479646.1">
    <property type="nucleotide sequence ID" value="NZ_SFCC01000023.1"/>
</dbReference>
<comment type="caution">
    <text evidence="2">The sequence shown here is derived from an EMBL/GenBank/DDBJ whole genome shotgun (WGS) entry which is preliminary data.</text>
</comment>
<keyword evidence="2" id="KW-0540">Nuclease</keyword>
<dbReference type="Pfam" id="PF05685">
    <property type="entry name" value="Uma2"/>
    <property type="match status" value="1"/>
</dbReference>
<dbReference type="AlphaFoldDB" id="A0A4Q7IYN1"/>
<protein>
    <submittedName>
        <fullName evidence="2">Uma2 family endonuclease</fullName>
    </submittedName>
</protein>
<gene>
    <name evidence="2" type="ORF">EWH70_33720</name>
</gene>
<dbReference type="OrthoDB" id="9799703at2"/>
<name>A0A4Q7IYN1_9PSEU</name>
<evidence type="ECO:0000313" key="3">
    <source>
        <dbReference type="Proteomes" id="UP000292003"/>
    </source>
</evidence>
<keyword evidence="2" id="KW-0255">Endonuclease</keyword>
<evidence type="ECO:0000259" key="1">
    <source>
        <dbReference type="Pfam" id="PF05685"/>
    </source>
</evidence>
<dbReference type="PANTHER" id="PTHR35400:SF3">
    <property type="entry name" value="SLL1072 PROTEIN"/>
    <property type="match status" value="1"/>
</dbReference>
<organism evidence="2 3">
    <name type="scientific">Amycolatopsis suaedae</name>
    <dbReference type="NCBI Taxonomy" id="2510978"/>
    <lineage>
        <taxon>Bacteria</taxon>
        <taxon>Bacillati</taxon>
        <taxon>Actinomycetota</taxon>
        <taxon>Actinomycetes</taxon>
        <taxon>Pseudonocardiales</taxon>
        <taxon>Pseudonocardiaceae</taxon>
        <taxon>Amycolatopsis</taxon>
    </lineage>
</organism>
<dbReference type="Proteomes" id="UP000292003">
    <property type="component" value="Unassembled WGS sequence"/>
</dbReference>